<dbReference type="SMART" id="SM00493">
    <property type="entry name" value="TOPRIM"/>
    <property type="match status" value="1"/>
</dbReference>
<feature type="zinc finger region" description="CHC2-type" evidence="14">
    <location>
        <begin position="34"/>
        <end position="60"/>
    </location>
</feature>
<keyword evidence="7 14" id="KW-0863">Zinc-finger</keyword>
<comment type="subunit">
    <text evidence="12">Monomer. Interacts with DnaB.</text>
</comment>
<evidence type="ECO:0000256" key="4">
    <source>
        <dbReference type="ARBA" id="ARBA00022695"/>
    </source>
</evidence>
<dbReference type="GO" id="GO:0003899">
    <property type="term" value="F:DNA-directed RNA polymerase activity"/>
    <property type="evidence" value="ECO:0007669"/>
    <property type="project" value="UniProtKB-UniRule"/>
</dbReference>
<dbReference type="FunFam" id="3.90.980.10:FF:000001">
    <property type="entry name" value="DNA primase"/>
    <property type="match status" value="1"/>
</dbReference>
<comment type="caution">
    <text evidence="12">Lacks conserved residue(s) required for the propagation of feature annotation.</text>
</comment>
<dbReference type="InterPro" id="IPR006295">
    <property type="entry name" value="DNA_primase_DnaG"/>
</dbReference>
<keyword evidence="4 12" id="KW-0548">Nucleotidyltransferase</keyword>
<dbReference type="OrthoDB" id="9803773at2"/>
<comment type="function">
    <text evidence="12 13">RNA polymerase that catalyzes the synthesis of short RNA molecules used as primers for DNA polymerase during DNA replication.</text>
</comment>
<dbReference type="SMART" id="SM00400">
    <property type="entry name" value="ZnF_CHCC"/>
    <property type="match status" value="1"/>
</dbReference>
<dbReference type="InterPro" id="IPR030846">
    <property type="entry name" value="DnaG_bac"/>
</dbReference>
<dbReference type="Pfam" id="PF08275">
    <property type="entry name" value="DNAG_N"/>
    <property type="match status" value="1"/>
</dbReference>
<evidence type="ECO:0000313" key="17">
    <source>
        <dbReference type="EMBL" id="KPL83897.1"/>
    </source>
</evidence>
<dbReference type="SUPFAM" id="SSF57783">
    <property type="entry name" value="Zinc beta-ribbon"/>
    <property type="match status" value="1"/>
</dbReference>
<dbReference type="EMBL" id="LGKO01000002">
    <property type="protein sequence ID" value="KPL83897.1"/>
    <property type="molecule type" value="Genomic_DNA"/>
</dbReference>
<feature type="domain" description="Toprim" evidence="16">
    <location>
        <begin position="256"/>
        <end position="344"/>
    </location>
</feature>
<evidence type="ECO:0000256" key="14">
    <source>
        <dbReference type="PIRSR" id="PIRSR002811-1"/>
    </source>
</evidence>
<dbReference type="InterPro" id="IPR013264">
    <property type="entry name" value="DNAG_N"/>
</dbReference>
<protein>
    <recommendedName>
        <fullName evidence="12 13">DNA primase</fullName>
        <ecNumber evidence="12">2.7.7.101</ecNumber>
    </recommendedName>
</protein>
<evidence type="ECO:0000259" key="16">
    <source>
        <dbReference type="PROSITE" id="PS50880"/>
    </source>
</evidence>
<evidence type="ECO:0000256" key="1">
    <source>
        <dbReference type="ARBA" id="ARBA00022478"/>
    </source>
</evidence>
<dbReference type="InterPro" id="IPR036977">
    <property type="entry name" value="DNA_primase_Znf_CHC2"/>
</dbReference>
<comment type="cofactor">
    <cofactor evidence="13 14">
        <name>Zn(2+)</name>
        <dbReference type="ChEBI" id="CHEBI:29105"/>
    </cofactor>
    <text evidence="13 14">Binds 1 zinc ion per monomer.</text>
</comment>
<keyword evidence="9" id="KW-0460">Magnesium</keyword>
<evidence type="ECO:0000256" key="7">
    <source>
        <dbReference type="ARBA" id="ARBA00022771"/>
    </source>
</evidence>
<dbReference type="InterPro" id="IPR037068">
    <property type="entry name" value="DNA_primase_core_N_sf"/>
</dbReference>
<dbReference type="STRING" id="869279.SE15_01340"/>
<evidence type="ECO:0000256" key="5">
    <source>
        <dbReference type="ARBA" id="ARBA00022705"/>
    </source>
</evidence>
<dbReference type="HAMAP" id="MF_00974">
    <property type="entry name" value="DNA_primase_DnaG"/>
    <property type="match status" value="1"/>
</dbReference>
<dbReference type="AlphaFoldDB" id="A0A0P6YME1"/>
<comment type="catalytic activity">
    <reaction evidence="12">
        <text>ssDNA + n NTP = ssDNA/pppN(pN)n-1 hybrid + (n-1) diphosphate.</text>
        <dbReference type="EC" id="2.7.7.101"/>
    </reaction>
</comment>
<dbReference type="PATRIC" id="fig|869279.4.peg.266"/>
<dbReference type="GO" id="GO:0000428">
    <property type="term" value="C:DNA-directed RNA polymerase complex"/>
    <property type="evidence" value="ECO:0007669"/>
    <property type="project" value="UniProtKB-KW"/>
</dbReference>
<evidence type="ECO:0000256" key="15">
    <source>
        <dbReference type="SAM" id="MobiDB-lite"/>
    </source>
</evidence>
<keyword evidence="5 12" id="KW-0235">DNA replication</keyword>
<keyword evidence="1 12" id="KW-0240">DNA-directed RNA polymerase</keyword>
<evidence type="ECO:0000256" key="3">
    <source>
        <dbReference type="ARBA" id="ARBA00022679"/>
    </source>
</evidence>
<dbReference type="PANTHER" id="PTHR30313">
    <property type="entry name" value="DNA PRIMASE"/>
    <property type="match status" value="1"/>
</dbReference>
<organism evidence="17 18">
    <name type="scientific">Thermanaerothrix daxensis</name>
    <dbReference type="NCBI Taxonomy" id="869279"/>
    <lineage>
        <taxon>Bacteria</taxon>
        <taxon>Bacillati</taxon>
        <taxon>Chloroflexota</taxon>
        <taxon>Anaerolineae</taxon>
        <taxon>Anaerolineales</taxon>
        <taxon>Anaerolineaceae</taxon>
        <taxon>Thermanaerothrix</taxon>
    </lineage>
</organism>
<evidence type="ECO:0000256" key="2">
    <source>
        <dbReference type="ARBA" id="ARBA00022515"/>
    </source>
</evidence>
<dbReference type="Pfam" id="PF13662">
    <property type="entry name" value="Toprim_4"/>
    <property type="match status" value="1"/>
</dbReference>
<dbReference type="Pfam" id="PF10410">
    <property type="entry name" value="DnaB_bind"/>
    <property type="match status" value="1"/>
</dbReference>
<evidence type="ECO:0000256" key="9">
    <source>
        <dbReference type="ARBA" id="ARBA00022842"/>
    </source>
</evidence>
<evidence type="ECO:0000256" key="10">
    <source>
        <dbReference type="ARBA" id="ARBA00023125"/>
    </source>
</evidence>
<evidence type="ECO:0000256" key="12">
    <source>
        <dbReference type="HAMAP-Rule" id="MF_00974"/>
    </source>
</evidence>
<dbReference type="PIRSF" id="PIRSF002811">
    <property type="entry name" value="DnaG"/>
    <property type="match status" value="1"/>
</dbReference>
<keyword evidence="10 12" id="KW-0238">DNA-binding</keyword>
<keyword evidence="11 12" id="KW-0804">Transcription</keyword>
<dbReference type="CDD" id="cd03364">
    <property type="entry name" value="TOPRIM_DnaG_primases"/>
    <property type="match status" value="1"/>
</dbReference>
<gene>
    <name evidence="12" type="primary">dnaG</name>
    <name evidence="17" type="ORF">SE15_01340</name>
</gene>
<evidence type="ECO:0000256" key="11">
    <source>
        <dbReference type="ARBA" id="ARBA00023163"/>
    </source>
</evidence>
<feature type="region of interest" description="Disordered" evidence="15">
    <location>
        <begin position="440"/>
        <end position="473"/>
    </location>
</feature>
<proteinExistence type="inferred from homology"/>
<reference evidence="17 18" key="1">
    <citation type="submission" date="2015-07" db="EMBL/GenBank/DDBJ databases">
        <title>Whole genome sequence of Thermanaerothrix daxensis DSM 23592.</title>
        <authorList>
            <person name="Hemp J."/>
            <person name="Ward L.M."/>
            <person name="Pace L.A."/>
            <person name="Fischer W.W."/>
        </authorList>
    </citation>
    <scope>NUCLEOTIDE SEQUENCE [LARGE SCALE GENOMIC DNA]</scope>
    <source>
        <strain evidence="17 18">GNS-1</strain>
    </source>
</reference>
<dbReference type="Proteomes" id="UP000050544">
    <property type="component" value="Unassembled WGS sequence"/>
</dbReference>
<dbReference type="RefSeq" id="WP_054520302.1">
    <property type="nucleotide sequence ID" value="NZ_LGKO01000002.1"/>
</dbReference>
<comment type="similarity">
    <text evidence="12 13">Belongs to the DnaG primase family.</text>
</comment>
<evidence type="ECO:0000256" key="6">
    <source>
        <dbReference type="ARBA" id="ARBA00022723"/>
    </source>
</evidence>
<evidence type="ECO:0000256" key="8">
    <source>
        <dbReference type="ARBA" id="ARBA00022833"/>
    </source>
</evidence>
<dbReference type="Pfam" id="PF01807">
    <property type="entry name" value="Zn_ribbon_DnaG"/>
    <property type="match status" value="1"/>
</dbReference>
<dbReference type="SUPFAM" id="SSF56731">
    <property type="entry name" value="DNA primase core"/>
    <property type="match status" value="1"/>
</dbReference>
<keyword evidence="2 12" id="KW-0639">Primosome</keyword>
<sequence length="634" mass="72232">MSVIDEIKARLDIVDLVGETVKLRRTGKNYIGFCPFHPNTRTPSFVVFPETGTWRCFGQCNEGGDIFRFVMKKENWDFNEALRYLAERAGVTLRAIETTPPEKEQALERLRDLLENAVTFYQHYLTQTPEGRQALDYLHKRGLRDEAILQFGLGYAPNRWDALLNYFLDKGYSPDDLLQAGLVVQREDGQGFYDRFRHRITFPIRDPQGRMAGFGARVLNPEDLPKFINTPQTPLFDKGKLLYALDQARKAIRAQDQVVIVEGYLDVIALHQAGFTNVVSPMGTALTEEQLRLLKRFTRHIVLALDADAAGQKATLRGLEVARQAMDHTEELVFDARGLLHFEARLQADLRVTTLPPGQDPDEVVLADPQRWANLIAAAKPIVVHVMETLAAERDLNDPKVKREIAAQVLPLIEEVPDAVEREDYRQRLARLLRVDERALLQTTPARPRPRPGRRPATPPAQATPTLLSNQPPLHEMETHCLRLLLRHPENLYLLNRILQQANLTRLTPQDFEQGSHQALIQWLLQALEQDDMEPLQYLQHHADEALQDLLQALLAPLPHGEPTPEQQLEDIARTLIKIRLARVNATLQQYRFLHEQTQNEASGPADEIAALIPQYIQLRARLEKALAQPLQPD</sequence>
<dbReference type="Gene3D" id="3.90.980.10">
    <property type="entry name" value="DNA primase, catalytic core, N-terminal domain"/>
    <property type="match status" value="1"/>
</dbReference>
<evidence type="ECO:0000256" key="13">
    <source>
        <dbReference type="PIRNR" id="PIRNR002811"/>
    </source>
</evidence>
<dbReference type="GO" id="GO:0006269">
    <property type="term" value="P:DNA replication, synthesis of primer"/>
    <property type="evidence" value="ECO:0007669"/>
    <property type="project" value="UniProtKB-UniRule"/>
</dbReference>
<keyword evidence="6 13" id="KW-0479">Metal-binding</keyword>
<keyword evidence="3 12" id="KW-0808">Transferase</keyword>
<dbReference type="FunFam" id="3.40.1360.10:FF:000002">
    <property type="entry name" value="DNA primase"/>
    <property type="match status" value="1"/>
</dbReference>
<dbReference type="InterPro" id="IPR002694">
    <property type="entry name" value="Znf_CHC2"/>
</dbReference>
<dbReference type="GO" id="GO:0005737">
    <property type="term" value="C:cytoplasm"/>
    <property type="evidence" value="ECO:0007669"/>
    <property type="project" value="TreeGrafter"/>
</dbReference>
<dbReference type="GO" id="GO:0003677">
    <property type="term" value="F:DNA binding"/>
    <property type="evidence" value="ECO:0007669"/>
    <property type="project" value="UniProtKB-KW"/>
</dbReference>
<dbReference type="GO" id="GO:1990077">
    <property type="term" value="C:primosome complex"/>
    <property type="evidence" value="ECO:0007669"/>
    <property type="project" value="UniProtKB-KW"/>
</dbReference>
<dbReference type="PANTHER" id="PTHR30313:SF2">
    <property type="entry name" value="DNA PRIMASE"/>
    <property type="match status" value="1"/>
</dbReference>
<dbReference type="InterPro" id="IPR006171">
    <property type="entry name" value="TOPRIM_dom"/>
</dbReference>
<comment type="caution">
    <text evidence="17">The sequence shown here is derived from an EMBL/GenBank/DDBJ whole genome shotgun (WGS) entry which is preliminary data.</text>
</comment>
<dbReference type="InterPro" id="IPR050219">
    <property type="entry name" value="DnaG_primase"/>
</dbReference>
<dbReference type="FunFam" id="3.90.580.10:FF:000001">
    <property type="entry name" value="DNA primase"/>
    <property type="match status" value="1"/>
</dbReference>
<keyword evidence="8 13" id="KW-0862">Zinc</keyword>
<dbReference type="Gene3D" id="3.40.1360.10">
    <property type="match status" value="1"/>
</dbReference>
<dbReference type="InterPro" id="IPR034151">
    <property type="entry name" value="TOPRIM_DnaG_bac"/>
</dbReference>
<accession>A0A0P6YME1</accession>
<dbReference type="Gene3D" id="3.90.580.10">
    <property type="entry name" value="Zinc finger, CHC2-type domain"/>
    <property type="match status" value="1"/>
</dbReference>
<keyword evidence="18" id="KW-1185">Reference proteome</keyword>
<dbReference type="PROSITE" id="PS50880">
    <property type="entry name" value="TOPRIM"/>
    <property type="match status" value="1"/>
</dbReference>
<name>A0A0P6YME1_9CHLR</name>
<dbReference type="GO" id="GO:0008270">
    <property type="term" value="F:zinc ion binding"/>
    <property type="evidence" value="ECO:0007669"/>
    <property type="project" value="UniProtKB-KW"/>
</dbReference>
<dbReference type="EC" id="2.7.7.101" evidence="12"/>
<evidence type="ECO:0000313" key="18">
    <source>
        <dbReference type="Proteomes" id="UP000050544"/>
    </source>
</evidence>
<dbReference type="NCBIfam" id="TIGR01391">
    <property type="entry name" value="dnaG"/>
    <property type="match status" value="1"/>
</dbReference>
<dbReference type="InterPro" id="IPR019475">
    <property type="entry name" value="DNA_primase_DnaB-bd"/>
</dbReference>